<dbReference type="PRINTS" id="PR00080">
    <property type="entry name" value="SDRFAMILY"/>
</dbReference>
<dbReference type="PANTHER" id="PTHR43550">
    <property type="entry name" value="3-KETODIHYDROSPHINGOSINE REDUCTASE"/>
    <property type="match status" value="1"/>
</dbReference>
<evidence type="ECO:0000313" key="5">
    <source>
        <dbReference type="Proteomes" id="UP000326759"/>
    </source>
</evidence>
<dbReference type="InterPro" id="IPR036291">
    <property type="entry name" value="NAD(P)-bd_dom_sf"/>
</dbReference>
<dbReference type="Proteomes" id="UP000326759">
    <property type="component" value="Unassembled WGS sequence"/>
</dbReference>
<evidence type="ECO:0000256" key="1">
    <source>
        <dbReference type="RuleBase" id="RU000363"/>
    </source>
</evidence>
<feature type="signal peptide" evidence="3">
    <location>
        <begin position="1"/>
        <end position="21"/>
    </location>
</feature>
<dbReference type="Pfam" id="PF00106">
    <property type="entry name" value="adh_short"/>
    <property type="match status" value="1"/>
</dbReference>
<dbReference type="Gene3D" id="3.40.50.720">
    <property type="entry name" value="NAD(P)-binding Rossmann-like Domain"/>
    <property type="match status" value="1"/>
</dbReference>
<name>A0A5N5TNB3_9CRUS</name>
<dbReference type="GO" id="GO:0005789">
    <property type="term" value="C:endoplasmic reticulum membrane"/>
    <property type="evidence" value="ECO:0007669"/>
    <property type="project" value="TreeGrafter"/>
</dbReference>
<dbReference type="OrthoDB" id="37659at2759"/>
<keyword evidence="2" id="KW-0812">Transmembrane</keyword>
<feature type="transmembrane region" description="Helical" evidence="2">
    <location>
        <begin position="244"/>
        <end position="266"/>
    </location>
</feature>
<keyword evidence="2" id="KW-0472">Membrane</keyword>
<organism evidence="4 5">
    <name type="scientific">Armadillidium nasatum</name>
    <dbReference type="NCBI Taxonomy" id="96803"/>
    <lineage>
        <taxon>Eukaryota</taxon>
        <taxon>Metazoa</taxon>
        <taxon>Ecdysozoa</taxon>
        <taxon>Arthropoda</taxon>
        <taxon>Crustacea</taxon>
        <taxon>Multicrustacea</taxon>
        <taxon>Malacostraca</taxon>
        <taxon>Eumalacostraca</taxon>
        <taxon>Peracarida</taxon>
        <taxon>Isopoda</taxon>
        <taxon>Oniscidea</taxon>
        <taxon>Crinocheta</taxon>
        <taxon>Armadillidiidae</taxon>
        <taxon>Armadillidium</taxon>
    </lineage>
</organism>
<dbReference type="EMBL" id="SEYY01000269">
    <property type="protein sequence ID" value="KAB7507667.1"/>
    <property type="molecule type" value="Genomic_DNA"/>
</dbReference>
<proteinExistence type="inferred from homology"/>
<feature type="chain" id="PRO_5024401223" evidence="3">
    <location>
        <begin position="22"/>
        <end position="290"/>
    </location>
</feature>
<keyword evidence="5" id="KW-1185">Reference proteome</keyword>
<keyword evidence="3" id="KW-0732">Signal</keyword>
<dbReference type="SUPFAM" id="SSF51735">
    <property type="entry name" value="NAD(P)-binding Rossmann-fold domains"/>
    <property type="match status" value="1"/>
</dbReference>
<evidence type="ECO:0000256" key="2">
    <source>
        <dbReference type="SAM" id="Phobius"/>
    </source>
</evidence>
<dbReference type="GO" id="GO:0006666">
    <property type="term" value="P:3-keto-sphinganine metabolic process"/>
    <property type="evidence" value="ECO:0007669"/>
    <property type="project" value="TreeGrafter"/>
</dbReference>
<dbReference type="PANTHER" id="PTHR43550:SF3">
    <property type="entry name" value="3-KETODIHYDROSPHINGOSINE REDUCTASE"/>
    <property type="match status" value="1"/>
</dbReference>
<sequence>MILLLCLPVFLIALCFYSKNSKKRIKGRHVMITGGSSGIGLKVAEQCLLEGANVTLLARDETKLNEAKESLLKLKDSNNDKLFGKIQVFSVDVSGPTSKLFDVVSTAEETFGSVYMLVNNAGFARAAKFEELPEATVRSMMEVNFMGSFFLTQRVVGNMKKAGEGGIIVFVSSQGGLFGIFGFTAYAASKGALVKFAEALHMEPGDVAKALIDDALKGKFSSSVGMEGFMLTTMCGGMGPVTDLLSFSSQVFLTGLFRIISVFYLWSFDRIISNARDRNESEKIDEVKAK</sequence>
<reference evidence="4 5" key="1">
    <citation type="journal article" date="2019" name="PLoS Biol.">
        <title>Sex chromosomes control vertical transmission of feminizing Wolbachia symbionts in an isopod.</title>
        <authorList>
            <person name="Becking T."/>
            <person name="Chebbi M.A."/>
            <person name="Giraud I."/>
            <person name="Moumen B."/>
            <person name="Laverre T."/>
            <person name="Caubet Y."/>
            <person name="Peccoud J."/>
            <person name="Gilbert C."/>
            <person name="Cordaux R."/>
        </authorList>
    </citation>
    <scope>NUCLEOTIDE SEQUENCE [LARGE SCALE GENOMIC DNA]</scope>
    <source>
        <strain evidence="4">ANa2</strain>
        <tissue evidence="4">Whole body excluding digestive tract and cuticle</tissue>
    </source>
</reference>
<evidence type="ECO:0000256" key="3">
    <source>
        <dbReference type="SAM" id="SignalP"/>
    </source>
</evidence>
<comment type="caution">
    <text evidence="4">The sequence shown here is derived from an EMBL/GenBank/DDBJ whole genome shotgun (WGS) entry which is preliminary data.</text>
</comment>
<dbReference type="InterPro" id="IPR002347">
    <property type="entry name" value="SDR_fam"/>
</dbReference>
<comment type="similarity">
    <text evidence="1">Belongs to the short-chain dehydrogenases/reductases (SDR) family.</text>
</comment>
<evidence type="ECO:0000313" key="4">
    <source>
        <dbReference type="EMBL" id="KAB7507667.1"/>
    </source>
</evidence>
<gene>
    <name evidence="4" type="primary">KDSR</name>
    <name evidence="4" type="ORF">Anas_01759</name>
</gene>
<dbReference type="PRINTS" id="PR00081">
    <property type="entry name" value="GDHRDH"/>
</dbReference>
<accession>A0A5N5TNB3</accession>
<protein>
    <submittedName>
        <fullName evidence="4">3-ketodihydrosphingosine reductase</fullName>
    </submittedName>
</protein>
<dbReference type="GO" id="GO:0047560">
    <property type="term" value="F:3-dehydrosphinganine reductase activity"/>
    <property type="evidence" value="ECO:0007669"/>
    <property type="project" value="TreeGrafter"/>
</dbReference>
<dbReference type="GO" id="GO:0030148">
    <property type="term" value="P:sphingolipid biosynthetic process"/>
    <property type="evidence" value="ECO:0007669"/>
    <property type="project" value="TreeGrafter"/>
</dbReference>
<dbReference type="AlphaFoldDB" id="A0A5N5TNB3"/>
<keyword evidence="2" id="KW-1133">Transmembrane helix</keyword>